<proteinExistence type="predicted"/>
<reference evidence="1 2" key="1">
    <citation type="journal article" date="2014" name="BMC Genomics">
        <title>Genome sequencing of four Aureobasidium pullulans varieties: biotechnological potential, stress tolerance, and description of new species.</title>
        <authorList>
            <person name="Gostin Ar C."/>
            <person name="Ohm R.A."/>
            <person name="Kogej T."/>
            <person name="Sonjak S."/>
            <person name="Turk M."/>
            <person name="Zajc J."/>
            <person name="Zalar P."/>
            <person name="Grube M."/>
            <person name="Sun H."/>
            <person name="Han J."/>
            <person name="Sharma A."/>
            <person name="Chiniquy J."/>
            <person name="Ngan C.Y."/>
            <person name="Lipzen A."/>
            <person name="Barry K."/>
            <person name="Grigoriev I.V."/>
            <person name="Gunde-Cimerman N."/>
        </authorList>
    </citation>
    <scope>NUCLEOTIDE SEQUENCE [LARGE SCALE GENOMIC DNA]</scope>
    <source>
        <strain evidence="1 2">EXF-2481</strain>
    </source>
</reference>
<evidence type="ECO:0000313" key="1">
    <source>
        <dbReference type="EMBL" id="KEQ90830.1"/>
    </source>
</evidence>
<dbReference type="AlphaFoldDB" id="A0A074XZE6"/>
<sequence>MLSTPNIKELYLSDVPPWTNFFWPHFNGPTLGLQVQPMSQLKKLVLRKSPATKDVIKMLSILPKVDRFAMTGLYSYPRATGSHQSPTCRMKHLRVDRCAADFWPIEQALENCHGLERLGWIVDGKSLAYERFSLQIHRIFSLAVRSKSTLQSLWLAIHETQYLPSWSSTPTTVSFRDFGMLNNLLIEHRLLIGDRRHDLAYLLPSNLERLSLIHCDNGVFEELETLISGRALPSLRNIHLSFSSSAYEDGMWWVDAMTQLAKSSCCKVRSFRSFHSSGGMKNVRIRSI</sequence>
<protein>
    <submittedName>
        <fullName evidence="1">Uncharacterized protein</fullName>
    </submittedName>
</protein>
<dbReference type="EMBL" id="KL584785">
    <property type="protein sequence ID" value="KEQ90830.1"/>
    <property type="molecule type" value="Genomic_DNA"/>
</dbReference>
<dbReference type="SUPFAM" id="SSF52047">
    <property type="entry name" value="RNI-like"/>
    <property type="match status" value="1"/>
</dbReference>
<evidence type="ECO:0000313" key="2">
    <source>
        <dbReference type="Proteomes" id="UP000030641"/>
    </source>
</evidence>
<dbReference type="HOGENOM" id="CLU_966380_0_0_1"/>
<keyword evidence="2" id="KW-1185">Reference proteome</keyword>
<dbReference type="InParanoid" id="A0A074XZE6"/>
<dbReference type="RefSeq" id="XP_013339341.1">
    <property type="nucleotide sequence ID" value="XM_013483887.1"/>
</dbReference>
<dbReference type="Proteomes" id="UP000030641">
    <property type="component" value="Unassembled WGS sequence"/>
</dbReference>
<accession>A0A074XZE6</accession>
<dbReference type="GeneID" id="25368827"/>
<name>A0A074XZE6_AURSE</name>
<organism evidence="1 2">
    <name type="scientific">Aureobasidium subglaciale (strain EXF-2481)</name>
    <name type="common">Aureobasidium pullulans var. subglaciale</name>
    <dbReference type="NCBI Taxonomy" id="1043005"/>
    <lineage>
        <taxon>Eukaryota</taxon>
        <taxon>Fungi</taxon>
        <taxon>Dikarya</taxon>
        <taxon>Ascomycota</taxon>
        <taxon>Pezizomycotina</taxon>
        <taxon>Dothideomycetes</taxon>
        <taxon>Dothideomycetidae</taxon>
        <taxon>Dothideales</taxon>
        <taxon>Saccotheciaceae</taxon>
        <taxon>Aureobasidium</taxon>
    </lineage>
</organism>
<gene>
    <name evidence="1" type="ORF">AUEXF2481DRAFT_528444</name>
</gene>